<organism evidence="1 2">
    <name type="scientific">Liparis tanakae</name>
    <name type="common">Tanaka's snailfish</name>
    <dbReference type="NCBI Taxonomy" id="230148"/>
    <lineage>
        <taxon>Eukaryota</taxon>
        <taxon>Metazoa</taxon>
        <taxon>Chordata</taxon>
        <taxon>Craniata</taxon>
        <taxon>Vertebrata</taxon>
        <taxon>Euteleostomi</taxon>
        <taxon>Actinopterygii</taxon>
        <taxon>Neopterygii</taxon>
        <taxon>Teleostei</taxon>
        <taxon>Neoteleostei</taxon>
        <taxon>Acanthomorphata</taxon>
        <taxon>Eupercaria</taxon>
        <taxon>Perciformes</taxon>
        <taxon>Cottioidei</taxon>
        <taxon>Cottales</taxon>
        <taxon>Liparidae</taxon>
        <taxon>Liparis</taxon>
    </lineage>
</organism>
<dbReference type="Proteomes" id="UP000314294">
    <property type="component" value="Unassembled WGS sequence"/>
</dbReference>
<name>A0A4Z2EKM7_9TELE</name>
<keyword evidence="2" id="KW-1185">Reference proteome</keyword>
<dbReference type="AlphaFoldDB" id="A0A4Z2EKM7"/>
<gene>
    <name evidence="1" type="ORF">EYF80_060941</name>
</gene>
<dbReference type="EMBL" id="SRLO01006284">
    <property type="protein sequence ID" value="TNN28912.1"/>
    <property type="molecule type" value="Genomic_DNA"/>
</dbReference>
<proteinExistence type="predicted"/>
<evidence type="ECO:0000313" key="1">
    <source>
        <dbReference type="EMBL" id="TNN28912.1"/>
    </source>
</evidence>
<protein>
    <submittedName>
        <fullName evidence="1">Uncharacterized protein</fullName>
    </submittedName>
</protein>
<accession>A0A4Z2EKM7</accession>
<evidence type="ECO:0000313" key="2">
    <source>
        <dbReference type="Proteomes" id="UP000314294"/>
    </source>
</evidence>
<comment type="caution">
    <text evidence="1">The sequence shown here is derived from an EMBL/GenBank/DDBJ whole genome shotgun (WGS) entry which is preliminary data.</text>
</comment>
<reference evidence="1 2" key="1">
    <citation type="submission" date="2019-03" db="EMBL/GenBank/DDBJ databases">
        <title>First draft genome of Liparis tanakae, snailfish: a comprehensive survey of snailfish specific genes.</title>
        <authorList>
            <person name="Kim W."/>
            <person name="Song I."/>
            <person name="Jeong J.-H."/>
            <person name="Kim D."/>
            <person name="Kim S."/>
            <person name="Ryu S."/>
            <person name="Song J.Y."/>
            <person name="Lee S.K."/>
        </authorList>
    </citation>
    <scope>NUCLEOTIDE SEQUENCE [LARGE SCALE GENOMIC DNA]</scope>
    <source>
        <tissue evidence="1">Muscle</tissue>
    </source>
</reference>
<sequence>MIRFMDTFVRLCGPTTVRLTPWRTRSDPVDNPTVAACSGELDYEPNFASLPMRNEYRHEHRHESQGSQVSRTETLCLGDRAFYIAAPPSGTPSSITS</sequence>